<keyword evidence="1" id="KW-0812">Transmembrane</keyword>
<sequence length="50" mass="5575">MSEAFYGVFEILLAFGLVLGIAIWQLVVLKRSIRRDKAEAAARSRQADPP</sequence>
<dbReference type="EMBL" id="BPQP01000027">
    <property type="protein sequence ID" value="GJD94603.1"/>
    <property type="molecule type" value="Genomic_DNA"/>
</dbReference>
<accession>A0ABQ4RWL8</accession>
<evidence type="ECO:0000256" key="1">
    <source>
        <dbReference type="SAM" id="Phobius"/>
    </source>
</evidence>
<gene>
    <name evidence="2" type="ORF">OCOJLMKI_1806</name>
</gene>
<protein>
    <recommendedName>
        <fullName evidence="4">Heme exporter protein D</fullName>
    </recommendedName>
</protein>
<reference evidence="2" key="1">
    <citation type="journal article" date="2021" name="Front. Microbiol.">
        <title>Comprehensive Comparative Genomics and Phenotyping of Methylobacterium Species.</title>
        <authorList>
            <person name="Alessa O."/>
            <person name="Ogura Y."/>
            <person name="Fujitani Y."/>
            <person name="Takami H."/>
            <person name="Hayashi T."/>
            <person name="Sahin N."/>
            <person name="Tani A."/>
        </authorList>
    </citation>
    <scope>NUCLEOTIDE SEQUENCE</scope>
    <source>
        <strain evidence="2">DSM 19015</strain>
    </source>
</reference>
<evidence type="ECO:0000313" key="2">
    <source>
        <dbReference type="EMBL" id="GJD94603.1"/>
    </source>
</evidence>
<reference evidence="2" key="2">
    <citation type="submission" date="2021-08" db="EMBL/GenBank/DDBJ databases">
        <authorList>
            <person name="Tani A."/>
            <person name="Ola A."/>
            <person name="Ogura Y."/>
            <person name="Katsura K."/>
            <person name="Hayashi T."/>
        </authorList>
    </citation>
    <scope>NUCLEOTIDE SEQUENCE</scope>
    <source>
        <strain evidence="2">DSM 19015</strain>
    </source>
</reference>
<keyword evidence="3" id="KW-1185">Reference proteome</keyword>
<name>A0ABQ4RWL8_9HYPH</name>
<evidence type="ECO:0008006" key="4">
    <source>
        <dbReference type="Google" id="ProtNLM"/>
    </source>
</evidence>
<keyword evidence="1" id="KW-0472">Membrane</keyword>
<feature type="transmembrane region" description="Helical" evidence="1">
    <location>
        <begin position="6"/>
        <end position="29"/>
    </location>
</feature>
<proteinExistence type="predicted"/>
<comment type="caution">
    <text evidence="2">The sequence shown here is derived from an EMBL/GenBank/DDBJ whole genome shotgun (WGS) entry which is preliminary data.</text>
</comment>
<keyword evidence="1" id="KW-1133">Transmembrane helix</keyword>
<organism evidence="2 3">
    <name type="scientific">Methylobacterium iners</name>
    <dbReference type="NCBI Taxonomy" id="418707"/>
    <lineage>
        <taxon>Bacteria</taxon>
        <taxon>Pseudomonadati</taxon>
        <taxon>Pseudomonadota</taxon>
        <taxon>Alphaproteobacteria</taxon>
        <taxon>Hyphomicrobiales</taxon>
        <taxon>Methylobacteriaceae</taxon>
        <taxon>Methylobacterium</taxon>
    </lineage>
</organism>
<dbReference type="RefSeq" id="WP_238243773.1">
    <property type="nucleotide sequence ID" value="NZ_BPQP01000027.1"/>
</dbReference>
<evidence type="ECO:0000313" key="3">
    <source>
        <dbReference type="Proteomes" id="UP001055125"/>
    </source>
</evidence>
<dbReference type="Proteomes" id="UP001055125">
    <property type="component" value="Unassembled WGS sequence"/>
</dbReference>